<dbReference type="AlphaFoldDB" id="Q1ZN52"/>
<dbReference type="Proteomes" id="UP000001603">
    <property type="component" value="Unassembled WGS sequence"/>
</dbReference>
<proteinExistence type="predicted"/>
<accession>Q1ZN52</accession>
<dbReference type="HOGENOM" id="CLU_3274238_0_0_6"/>
<dbReference type="EMBL" id="AAOJ01000006">
    <property type="protein sequence ID" value="EAS63486.1"/>
    <property type="molecule type" value="Genomic_DNA"/>
</dbReference>
<sequence>MQTTHKLKRAPPKSGISANQVFGMNFYQAQCEKNVIDIFFT</sequence>
<comment type="caution">
    <text evidence="1">The sequence shown here is derived from an EMBL/GenBank/DDBJ whole genome shotgun (WGS) entry which is preliminary data.</text>
</comment>
<evidence type="ECO:0000313" key="1">
    <source>
        <dbReference type="EMBL" id="EAS63486.1"/>
    </source>
</evidence>
<gene>
    <name evidence="1" type="ORF">VAS14_08440</name>
</gene>
<organism evidence="1 2">
    <name type="scientific">Photobacterium angustum (strain S14 / CCUG 15956)</name>
    <name type="common">Vibrio sp. (strain S14 / CCUG 15956)</name>
    <dbReference type="NCBI Taxonomy" id="314292"/>
    <lineage>
        <taxon>Bacteria</taxon>
        <taxon>Pseudomonadati</taxon>
        <taxon>Pseudomonadota</taxon>
        <taxon>Gammaproteobacteria</taxon>
        <taxon>Vibrionales</taxon>
        <taxon>Vibrionaceae</taxon>
        <taxon>Photobacterium</taxon>
    </lineage>
</organism>
<reference evidence="1 2" key="1">
    <citation type="journal article" date="2009" name="Proc. Natl. Acad. Sci. U.S.A.">
        <title>The genomic basis of trophic strategy in marine bacteria.</title>
        <authorList>
            <person name="Lauro F.M."/>
            <person name="McDougald D."/>
            <person name="Thomas T."/>
            <person name="Williams T.J."/>
            <person name="Egan S."/>
            <person name="Rice S."/>
            <person name="DeMaere M.Z."/>
            <person name="Ting L."/>
            <person name="Ertan H."/>
            <person name="Johnson J."/>
            <person name="Ferriera S."/>
            <person name="Lapidus A."/>
            <person name="Anderson I."/>
            <person name="Kyrpides N."/>
            <person name="Munk A.C."/>
            <person name="Detter C."/>
            <person name="Han C.S."/>
            <person name="Brown M.V."/>
            <person name="Robb F.T."/>
            <person name="Kjelleberg S."/>
            <person name="Cavicchioli R."/>
        </authorList>
    </citation>
    <scope>NUCLEOTIDE SEQUENCE [LARGE SCALE GENOMIC DNA]</scope>
    <source>
        <strain evidence="1 2">S14</strain>
    </source>
</reference>
<evidence type="ECO:0000313" key="2">
    <source>
        <dbReference type="Proteomes" id="UP000001603"/>
    </source>
</evidence>
<name>Q1ZN52_PHOAS</name>
<protein>
    <submittedName>
        <fullName evidence="1">Uncharacterized protein</fullName>
    </submittedName>
</protein>